<feature type="compositionally biased region" description="Polar residues" evidence="1">
    <location>
        <begin position="82"/>
        <end position="91"/>
    </location>
</feature>
<name>A0A9Q3I163_9BASI</name>
<accession>A0A9Q3I163</accession>
<reference evidence="2" key="1">
    <citation type="submission" date="2021-03" db="EMBL/GenBank/DDBJ databases">
        <title>Draft genome sequence of rust myrtle Austropuccinia psidii MF-1, a brazilian biotype.</title>
        <authorList>
            <person name="Quecine M.C."/>
            <person name="Pachon D.M.R."/>
            <person name="Bonatelli M.L."/>
            <person name="Correr F.H."/>
            <person name="Franceschini L.M."/>
            <person name="Leite T.F."/>
            <person name="Margarido G.R.A."/>
            <person name="Almeida C.A."/>
            <person name="Ferrarezi J.A."/>
            <person name="Labate C.A."/>
        </authorList>
    </citation>
    <scope>NUCLEOTIDE SEQUENCE</scope>
    <source>
        <strain evidence="2">MF-1</strain>
    </source>
</reference>
<evidence type="ECO:0000313" key="2">
    <source>
        <dbReference type="EMBL" id="MBW0523542.1"/>
    </source>
</evidence>
<keyword evidence="3" id="KW-1185">Reference proteome</keyword>
<comment type="caution">
    <text evidence="2">The sequence shown here is derived from an EMBL/GenBank/DDBJ whole genome shotgun (WGS) entry which is preliminary data.</text>
</comment>
<dbReference type="AlphaFoldDB" id="A0A9Q3I163"/>
<gene>
    <name evidence="2" type="ORF">O181_063257</name>
</gene>
<evidence type="ECO:0000313" key="3">
    <source>
        <dbReference type="Proteomes" id="UP000765509"/>
    </source>
</evidence>
<proteinExistence type="predicted"/>
<sequence length="97" mass="11280">MAASWEEVGITTQKICLNIMVWLDIMKEMKGWNPNKNFKLLEARAVRIKEKQAPIHAIEKLLHMEEPSPIQVAQDKEEVPSSPHQSRNSRTYKPRET</sequence>
<feature type="region of interest" description="Disordered" evidence="1">
    <location>
        <begin position="67"/>
        <end position="97"/>
    </location>
</feature>
<dbReference type="Proteomes" id="UP000765509">
    <property type="component" value="Unassembled WGS sequence"/>
</dbReference>
<dbReference type="EMBL" id="AVOT02030370">
    <property type="protein sequence ID" value="MBW0523542.1"/>
    <property type="molecule type" value="Genomic_DNA"/>
</dbReference>
<protein>
    <submittedName>
        <fullName evidence="2">Uncharacterized protein</fullName>
    </submittedName>
</protein>
<evidence type="ECO:0000256" key="1">
    <source>
        <dbReference type="SAM" id="MobiDB-lite"/>
    </source>
</evidence>
<organism evidence="2 3">
    <name type="scientific">Austropuccinia psidii MF-1</name>
    <dbReference type="NCBI Taxonomy" id="1389203"/>
    <lineage>
        <taxon>Eukaryota</taxon>
        <taxon>Fungi</taxon>
        <taxon>Dikarya</taxon>
        <taxon>Basidiomycota</taxon>
        <taxon>Pucciniomycotina</taxon>
        <taxon>Pucciniomycetes</taxon>
        <taxon>Pucciniales</taxon>
        <taxon>Sphaerophragmiaceae</taxon>
        <taxon>Austropuccinia</taxon>
    </lineage>
</organism>